<dbReference type="Pfam" id="PF22636">
    <property type="entry name" value="FlK"/>
    <property type="match status" value="1"/>
</dbReference>
<sequence>MLEDITVGTTGTLERLITEEYCTTRGDYQIFSTPDLVLLLEAAAIEALAPHLPEGQSSVGTTIDIAHSAATLKGQTVTCTATVSEVDRRRVVFDIVATDEFDTVCTGKHERFVVDLEKFGARLAEKAEKVATR</sequence>
<dbReference type="InterPro" id="IPR054485">
    <property type="entry name" value="FlK-like_dom"/>
</dbReference>
<dbReference type="InterPro" id="IPR029069">
    <property type="entry name" value="HotDog_dom_sf"/>
</dbReference>
<reference evidence="3" key="1">
    <citation type="journal article" date="2019" name="Int. J. Syst. Evol. Microbiol.">
        <title>The Global Catalogue of Microorganisms (GCM) 10K type strain sequencing project: providing services to taxonomists for standard genome sequencing and annotation.</title>
        <authorList>
            <consortium name="The Broad Institute Genomics Platform"/>
            <consortium name="The Broad Institute Genome Sequencing Center for Infectious Disease"/>
            <person name="Wu L."/>
            <person name="Ma J."/>
        </authorList>
    </citation>
    <scope>NUCLEOTIDE SEQUENCE [LARGE SCALE GENOMIC DNA]</scope>
    <source>
        <strain evidence="3">JCM 11813</strain>
    </source>
</reference>
<organism evidence="2 3">
    <name type="scientific">Nocardioides aquiterrae</name>
    <dbReference type="NCBI Taxonomy" id="203799"/>
    <lineage>
        <taxon>Bacteria</taxon>
        <taxon>Bacillati</taxon>
        <taxon>Actinomycetota</taxon>
        <taxon>Actinomycetes</taxon>
        <taxon>Propionibacteriales</taxon>
        <taxon>Nocardioidaceae</taxon>
        <taxon>Nocardioides</taxon>
    </lineage>
</organism>
<accession>A0ABP4EYS9</accession>
<feature type="domain" description="Fluoroacetyl-CoA-specific thioesterase-like" evidence="1">
    <location>
        <begin position="27"/>
        <end position="116"/>
    </location>
</feature>
<evidence type="ECO:0000313" key="2">
    <source>
        <dbReference type="EMBL" id="GAA1136146.1"/>
    </source>
</evidence>
<dbReference type="Proteomes" id="UP001499979">
    <property type="component" value="Unassembled WGS sequence"/>
</dbReference>
<protein>
    <submittedName>
        <fullName evidence="2">Thioesterase family protein</fullName>
    </submittedName>
</protein>
<dbReference type="EMBL" id="BAAAJE010000006">
    <property type="protein sequence ID" value="GAA1136146.1"/>
    <property type="molecule type" value="Genomic_DNA"/>
</dbReference>
<gene>
    <name evidence="2" type="ORF">GCM10009606_15380</name>
</gene>
<dbReference type="Gene3D" id="3.10.129.10">
    <property type="entry name" value="Hotdog Thioesterase"/>
    <property type="match status" value="1"/>
</dbReference>
<name>A0ABP4EYS9_9ACTN</name>
<evidence type="ECO:0000313" key="3">
    <source>
        <dbReference type="Proteomes" id="UP001499979"/>
    </source>
</evidence>
<dbReference type="PANTHER" id="PTHR36934:SF1">
    <property type="entry name" value="THIOESTERASE DOMAIN-CONTAINING PROTEIN"/>
    <property type="match status" value="1"/>
</dbReference>
<dbReference type="PANTHER" id="PTHR36934">
    <property type="entry name" value="BLR0278 PROTEIN"/>
    <property type="match status" value="1"/>
</dbReference>
<dbReference type="PIRSF" id="PIRSF014972">
    <property type="entry name" value="FlK"/>
    <property type="match status" value="1"/>
</dbReference>
<dbReference type="SUPFAM" id="SSF54637">
    <property type="entry name" value="Thioesterase/thiol ester dehydrase-isomerase"/>
    <property type="match status" value="1"/>
</dbReference>
<dbReference type="InterPro" id="IPR025540">
    <property type="entry name" value="FlK"/>
</dbReference>
<dbReference type="RefSeq" id="WP_343906904.1">
    <property type="nucleotide sequence ID" value="NZ_BAAAJE010000006.1"/>
</dbReference>
<keyword evidence="3" id="KW-1185">Reference proteome</keyword>
<proteinExistence type="predicted"/>
<comment type="caution">
    <text evidence="2">The sequence shown here is derived from an EMBL/GenBank/DDBJ whole genome shotgun (WGS) entry which is preliminary data.</text>
</comment>
<evidence type="ECO:0000259" key="1">
    <source>
        <dbReference type="Pfam" id="PF22636"/>
    </source>
</evidence>